<proteinExistence type="predicted"/>
<keyword evidence="3" id="KW-1185">Reference proteome</keyword>
<protein>
    <submittedName>
        <fullName evidence="2">NAD(P)-binding domain</fullName>
    </submittedName>
</protein>
<evidence type="ECO:0000259" key="1">
    <source>
        <dbReference type="Pfam" id="PF12770"/>
    </source>
</evidence>
<evidence type="ECO:0000313" key="3">
    <source>
        <dbReference type="Proteomes" id="UP000737391"/>
    </source>
</evidence>
<gene>
    <name evidence="2" type="ORF">FAGAP_8604</name>
</gene>
<accession>A0A9P5E511</accession>
<sequence length="348" mass="37995">MKQHGDMKTVLSLRGQYPMLKTDFDTSVAGFMDNIVYVDWIRLGSSLLIVISRPRGRIDYEELGNFHDLLRNLHNCFHEGDLRNKSPQRIFGQLEDIIKPLQSYKKPGETLVLSPTESMHRLPLHALKLKGEPLIKRNPIVYSYSASLMAICAERRNNSKAYRDGKSIVIGNPKADSVKIMAAASMDKSSKQLQTGTDFISPTCGMRNSDFKSAAEGAAILHYHGHAKYKSDSAAEAVLVLTGDDILTPKDVNGLQLQEGAHVTLIACYSGKQGVSLGNEPLGIVPAFLVAGASSVLATLWPIPSTAGQKFSESFYQHGLAKGADGQMRGQVDLARALQQATLDVLDV</sequence>
<dbReference type="Proteomes" id="UP000737391">
    <property type="component" value="Unassembled WGS sequence"/>
</dbReference>
<dbReference type="EMBL" id="LUFC02000669">
    <property type="protein sequence ID" value="KAF4495275.1"/>
    <property type="molecule type" value="Genomic_DNA"/>
</dbReference>
<organism evidence="2 3">
    <name type="scientific">Fusarium agapanthi</name>
    <dbReference type="NCBI Taxonomy" id="1803897"/>
    <lineage>
        <taxon>Eukaryota</taxon>
        <taxon>Fungi</taxon>
        <taxon>Dikarya</taxon>
        <taxon>Ascomycota</taxon>
        <taxon>Pezizomycotina</taxon>
        <taxon>Sordariomycetes</taxon>
        <taxon>Hypocreomycetidae</taxon>
        <taxon>Hypocreales</taxon>
        <taxon>Nectriaceae</taxon>
        <taxon>Fusarium</taxon>
        <taxon>Fusarium fujikuroi species complex</taxon>
    </lineage>
</organism>
<feature type="domain" description="CHAT" evidence="1">
    <location>
        <begin position="97"/>
        <end position="346"/>
    </location>
</feature>
<dbReference type="AlphaFoldDB" id="A0A9P5E511"/>
<dbReference type="InterPro" id="IPR024983">
    <property type="entry name" value="CHAT_dom"/>
</dbReference>
<reference evidence="2" key="1">
    <citation type="submission" date="2020-01" db="EMBL/GenBank/DDBJ databases">
        <title>Identification and distribution of gene clusters putatively required for synthesis of sphingolipid metabolism inhibitors in phylogenetically diverse species of the filamentous fungus Fusarium.</title>
        <authorList>
            <person name="Kim H.-S."/>
            <person name="Busman M."/>
            <person name="Brown D.W."/>
            <person name="Divon H."/>
            <person name="Uhlig S."/>
            <person name="Proctor R.H."/>
        </authorList>
    </citation>
    <scope>NUCLEOTIDE SEQUENCE</scope>
    <source>
        <strain evidence="2">NRRL 31653</strain>
    </source>
</reference>
<comment type="caution">
    <text evidence="2">The sequence shown here is derived from an EMBL/GenBank/DDBJ whole genome shotgun (WGS) entry which is preliminary data.</text>
</comment>
<name>A0A9P5E511_9HYPO</name>
<dbReference type="Pfam" id="PF12770">
    <property type="entry name" value="CHAT"/>
    <property type="match status" value="1"/>
</dbReference>
<dbReference type="OrthoDB" id="9991317at2759"/>
<evidence type="ECO:0000313" key="2">
    <source>
        <dbReference type="EMBL" id="KAF4495275.1"/>
    </source>
</evidence>